<name>A0A849L507_9RHOB</name>
<keyword evidence="3" id="KW-1185">Reference proteome</keyword>
<accession>A0A849L507</accession>
<feature type="chain" id="PRO_5032428032" description="Lysozyme inhibitor LprI N-terminal domain-containing protein" evidence="1">
    <location>
        <begin position="22"/>
        <end position="136"/>
    </location>
</feature>
<reference evidence="2 3" key="1">
    <citation type="submission" date="2020-05" db="EMBL/GenBank/DDBJ databases">
        <title>Gimesia benthica sp. nov., a novel planctomycete isolated from a deep-sea water sample of the Northwest Indian Ocean.</title>
        <authorList>
            <person name="Wang J."/>
            <person name="Ruan C."/>
            <person name="Song L."/>
            <person name="Zhu Y."/>
            <person name="Li A."/>
            <person name="Zheng X."/>
            <person name="Wang L."/>
            <person name="Lu Z."/>
            <person name="Huang Y."/>
            <person name="Du W."/>
            <person name="Zhou Y."/>
            <person name="Huang L."/>
            <person name="Dai X."/>
        </authorList>
    </citation>
    <scope>NUCLEOTIDE SEQUENCE [LARGE SCALE GENOMIC DNA]</scope>
    <source>
        <strain evidence="2 3">YYQ-30</strain>
    </source>
</reference>
<comment type="caution">
    <text evidence="2">The sequence shown here is derived from an EMBL/GenBank/DDBJ whole genome shotgun (WGS) entry which is preliminary data.</text>
</comment>
<protein>
    <recommendedName>
        <fullName evidence="4">Lysozyme inhibitor LprI N-terminal domain-containing protein</fullName>
    </recommendedName>
</protein>
<gene>
    <name evidence="2" type="ORF">HMH01_13515</name>
</gene>
<keyword evidence="1" id="KW-0732">Signal</keyword>
<dbReference type="EMBL" id="JABFBC010000002">
    <property type="protein sequence ID" value="NNU81455.1"/>
    <property type="molecule type" value="Genomic_DNA"/>
</dbReference>
<proteinExistence type="predicted"/>
<dbReference type="Proteomes" id="UP000572377">
    <property type="component" value="Unassembled WGS sequence"/>
</dbReference>
<evidence type="ECO:0000313" key="2">
    <source>
        <dbReference type="EMBL" id="NNU81455.1"/>
    </source>
</evidence>
<evidence type="ECO:0000256" key="1">
    <source>
        <dbReference type="SAM" id="SignalP"/>
    </source>
</evidence>
<evidence type="ECO:0008006" key="4">
    <source>
        <dbReference type="Google" id="ProtNLM"/>
    </source>
</evidence>
<sequence>MRVVLALVTMLGLPGTGAADAAEVIDRYAACQSGGGDCLALLRAACDSEGPSCRAGLAEEIEHRIALELEALAQTDPALWADAARIQRGIGAAFARSCARAVARTEADMQLDRAARCALSAADVRYRRLAEAAAQP</sequence>
<dbReference type="RefSeq" id="WP_171326296.1">
    <property type="nucleotide sequence ID" value="NZ_JABFBC010000002.1"/>
</dbReference>
<dbReference type="AlphaFoldDB" id="A0A849L507"/>
<feature type="signal peptide" evidence="1">
    <location>
        <begin position="1"/>
        <end position="21"/>
    </location>
</feature>
<organism evidence="2 3">
    <name type="scientific">Halovulum dunhuangense</name>
    <dbReference type="NCBI Taxonomy" id="1505036"/>
    <lineage>
        <taxon>Bacteria</taxon>
        <taxon>Pseudomonadati</taxon>
        <taxon>Pseudomonadota</taxon>
        <taxon>Alphaproteobacteria</taxon>
        <taxon>Rhodobacterales</taxon>
        <taxon>Paracoccaceae</taxon>
        <taxon>Halovulum</taxon>
    </lineage>
</organism>
<evidence type="ECO:0000313" key="3">
    <source>
        <dbReference type="Proteomes" id="UP000572377"/>
    </source>
</evidence>